<feature type="transmembrane region" description="Helical" evidence="7">
    <location>
        <begin position="78"/>
        <end position="98"/>
    </location>
</feature>
<dbReference type="InterPro" id="IPR049177">
    <property type="entry name" value="MgtC_SapB_SrpB_YhiD_N"/>
</dbReference>
<comment type="subcellular location">
    <subcellularLocation>
        <location evidence="1">Cell membrane</location>
        <topology evidence="1">Multi-pass membrane protein</topology>
    </subcellularLocation>
</comment>
<dbReference type="Proteomes" id="UP000005947">
    <property type="component" value="Unassembled WGS sequence"/>
</dbReference>
<name>F1T567_9ACTN</name>
<evidence type="ECO:0000256" key="2">
    <source>
        <dbReference type="ARBA" id="ARBA00009298"/>
    </source>
</evidence>
<dbReference type="PRINTS" id="PR01837">
    <property type="entry name" value="MGTCSAPBPROT"/>
</dbReference>
<feature type="domain" description="MgtC/SapB/SrpB/YhiD N-terminal" evidence="8">
    <location>
        <begin position="21"/>
        <end position="147"/>
    </location>
</feature>
<evidence type="ECO:0000256" key="7">
    <source>
        <dbReference type="SAM" id="Phobius"/>
    </source>
</evidence>
<dbReference type="GeneID" id="93210679"/>
<dbReference type="Pfam" id="PF02308">
    <property type="entry name" value="MgtC"/>
    <property type="match status" value="1"/>
</dbReference>
<keyword evidence="4 7" id="KW-0812">Transmembrane</keyword>
<feature type="transmembrane region" description="Helical" evidence="7">
    <location>
        <begin position="12"/>
        <end position="32"/>
    </location>
</feature>
<gene>
    <name evidence="9" type="ORF">HMPREF0091_10035</name>
</gene>
<keyword evidence="6 7" id="KW-0472">Membrane</keyword>
<organism evidence="9 10">
    <name type="scientific">Fannyhessea vaginae DSM 15829</name>
    <dbReference type="NCBI Taxonomy" id="525256"/>
    <lineage>
        <taxon>Bacteria</taxon>
        <taxon>Bacillati</taxon>
        <taxon>Actinomycetota</taxon>
        <taxon>Coriobacteriia</taxon>
        <taxon>Coriobacteriales</taxon>
        <taxon>Atopobiaceae</taxon>
        <taxon>Fannyhessea</taxon>
    </lineage>
</organism>
<comment type="similarity">
    <text evidence="2">Belongs to the MgtC/SapB family.</text>
</comment>
<feature type="transmembrane region" description="Helical" evidence="7">
    <location>
        <begin position="44"/>
        <end position="66"/>
    </location>
</feature>
<dbReference type="eggNOG" id="COG1285">
    <property type="taxonomic scope" value="Bacteria"/>
</dbReference>
<evidence type="ECO:0000256" key="6">
    <source>
        <dbReference type="ARBA" id="ARBA00023136"/>
    </source>
</evidence>
<accession>F1T567</accession>
<keyword evidence="3" id="KW-1003">Cell membrane</keyword>
<reference evidence="9 10" key="1">
    <citation type="submission" date="2011-02" db="EMBL/GenBank/DDBJ databases">
        <authorList>
            <person name="Muzny D."/>
            <person name="Qin X."/>
            <person name="Buhay C."/>
            <person name="Dugan-Rocha S."/>
            <person name="Ding Y."/>
            <person name="Chen G."/>
            <person name="Hawes A."/>
            <person name="Holder M."/>
            <person name="Jhangiani S."/>
            <person name="Johnson A."/>
            <person name="Khan Z."/>
            <person name="Li Z."/>
            <person name="Liu W."/>
            <person name="Liu X."/>
            <person name="Perez L."/>
            <person name="Shen H."/>
            <person name="Wang Q."/>
            <person name="Watt J."/>
            <person name="Xi L."/>
            <person name="Xin Y."/>
            <person name="Zhou J."/>
            <person name="Deng J."/>
            <person name="Jiang H."/>
            <person name="Liu Y."/>
            <person name="Qu J."/>
            <person name="Song X.-Z."/>
            <person name="Zhang L."/>
            <person name="Villasana D."/>
            <person name="Johnson A."/>
            <person name="Liu J."/>
            <person name="Liyanage D."/>
            <person name="Lorensuhewa L."/>
            <person name="Robinson T."/>
            <person name="Song A."/>
            <person name="Song B.-B."/>
            <person name="Dinh H."/>
            <person name="Thornton R."/>
            <person name="Coyle M."/>
            <person name="Francisco L."/>
            <person name="Jackson L."/>
            <person name="Javaid M."/>
            <person name="Korchina V."/>
            <person name="Kovar C."/>
            <person name="Mata R."/>
            <person name="Mathew T."/>
            <person name="Ngo R."/>
            <person name="Nguyen L."/>
            <person name="Nguyen N."/>
            <person name="Okwuonu G."/>
            <person name="Ongeri F."/>
            <person name="Pham C."/>
            <person name="Simmons D."/>
            <person name="Wilczek-Boney K."/>
            <person name="Hale W."/>
            <person name="Jakkamsetti A."/>
            <person name="Pham P."/>
            <person name="Ruth R."/>
            <person name="San Lucas F."/>
            <person name="Warren J."/>
            <person name="Zhang J."/>
            <person name="Zhao Z."/>
            <person name="Zhou C."/>
            <person name="Zhu D."/>
            <person name="Lee S."/>
            <person name="Bess C."/>
            <person name="Blankenburg K."/>
            <person name="Forbes L."/>
            <person name="Fu Q."/>
            <person name="Gubbala S."/>
            <person name="Hirani K."/>
            <person name="Jayaseelan J.C."/>
            <person name="Lara F."/>
            <person name="Munidasa M."/>
            <person name="Palculict T."/>
            <person name="Patil S."/>
            <person name="Pu L.-L."/>
            <person name="Saada N."/>
            <person name="Tang L."/>
            <person name="Weissenberger G."/>
            <person name="Zhu Y."/>
            <person name="Hemphill L."/>
            <person name="Shang Y."/>
            <person name="Youmans B."/>
            <person name="Ayvaz T."/>
            <person name="Ross M."/>
            <person name="Santibanez J."/>
            <person name="Aqrawi P."/>
            <person name="Gross S."/>
            <person name="Joshi V."/>
            <person name="Fowler G."/>
            <person name="Nazareth L."/>
            <person name="Reid J."/>
            <person name="Worley K."/>
            <person name="Petrosino J."/>
            <person name="Highlander S."/>
            <person name="Gibbs R."/>
        </authorList>
    </citation>
    <scope>NUCLEOTIDE SEQUENCE [LARGE SCALE GENOMIC DNA]</scope>
    <source>
        <strain evidence="9 10">DSM 15829</strain>
    </source>
</reference>
<evidence type="ECO:0000259" key="8">
    <source>
        <dbReference type="Pfam" id="PF02308"/>
    </source>
</evidence>
<dbReference type="InterPro" id="IPR003416">
    <property type="entry name" value="MgtC/SapB/SrpB/YhiD_fam"/>
</dbReference>
<evidence type="ECO:0000313" key="9">
    <source>
        <dbReference type="EMBL" id="EGF23088.1"/>
    </source>
</evidence>
<keyword evidence="5 7" id="KW-1133">Transmembrane helix</keyword>
<evidence type="ECO:0000256" key="5">
    <source>
        <dbReference type="ARBA" id="ARBA00022989"/>
    </source>
</evidence>
<dbReference type="RefSeq" id="WP_006302143.1">
    <property type="nucleotide sequence ID" value="NZ_ACGK02000001.1"/>
</dbReference>
<feature type="transmembrane region" description="Helical" evidence="7">
    <location>
        <begin position="110"/>
        <end position="143"/>
    </location>
</feature>
<comment type="caution">
    <text evidence="9">The sequence shown here is derived from an EMBL/GenBank/DDBJ whole genome shotgun (WGS) entry which is preliminary data.</text>
</comment>
<dbReference type="PANTHER" id="PTHR33778">
    <property type="entry name" value="PROTEIN MGTC"/>
    <property type="match status" value="1"/>
</dbReference>
<protein>
    <submittedName>
        <fullName evidence="9">Mg2+ transporter-C family protein</fullName>
    </submittedName>
</protein>
<evidence type="ECO:0000256" key="4">
    <source>
        <dbReference type="ARBA" id="ARBA00022692"/>
    </source>
</evidence>
<dbReference type="EMBL" id="ACGK02000001">
    <property type="protein sequence ID" value="EGF23088.1"/>
    <property type="molecule type" value="Genomic_DNA"/>
</dbReference>
<dbReference type="OrthoDB" id="9811198at2"/>
<evidence type="ECO:0000256" key="3">
    <source>
        <dbReference type="ARBA" id="ARBA00022475"/>
    </source>
</evidence>
<sequence length="232" mass="25242">MLRDIIGSIASWSPLAIFLRLLLATFVGTFIGFEREFKNKGAGIKTHVLVCLGSAMAMIVSEYLIHQFPGVRADMARIGAQVISGVGFLGVGTIIITGKNEVQGLTTAAGLWACACIGLAAGAGFAEGTIIAMLFVIFTFVILNKIDHWLHENARIFTLYVELEDKHAIKELLKKLHSWNCNFSSFQLVKGEAGKFGGAATFTIKLERGARKQPFIDAVQALDFVCFVEEVN</sequence>
<proteinExistence type="inferred from homology"/>
<dbReference type="GO" id="GO:0005886">
    <property type="term" value="C:plasma membrane"/>
    <property type="evidence" value="ECO:0007669"/>
    <property type="project" value="UniProtKB-SubCell"/>
</dbReference>
<dbReference type="AlphaFoldDB" id="F1T567"/>
<dbReference type="PANTHER" id="PTHR33778:SF1">
    <property type="entry name" value="MAGNESIUM TRANSPORTER YHID-RELATED"/>
    <property type="match status" value="1"/>
</dbReference>
<keyword evidence="10" id="KW-1185">Reference proteome</keyword>
<evidence type="ECO:0000256" key="1">
    <source>
        <dbReference type="ARBA" id="ARBA00004651"/>
    </source>
</evidence>
<evidence type="ECO:0000313" key="10">
    <source>
        <dbReference type="Proteomes" id="UP000005947"/>
    </source>
</evidence>